<feature type="compositionally biased region" description="Acidic residues" evidence="20">
    <location>
        <begin position="874"/>
        <end position="890"/>
    </location>
</feature>
<dbReference type="PROSITE" id="PS50082">
    <property type="entry name" value="WD_REPEATS_2"/>
    <property type="match status" value="5"/>
</dbReference>
<evidence type="ECO:0000256" key="1">
    <source>
        <dbReference type="ARBA" id="ARBA00001913"/>
    </source>
</evidence>
<feature type="domain" description="UGGT thioredoxin-like" evidence="24">
    <location>
        <begin position="1479"/>
        <end position="1609"/>
    </location>
</feature>
<dbReference type="GO" id="GO:0000139">
    <property type="term" value="C:Golgi membrane"/>
    <property type="evidence" value="ECO:0007669"/>
    <property type="project" value="UniProtKB-SubCell"/>
</dbReference>
<dbReference type="Proteomes" id="UP000698800">
    <property type="component" value="Unassembled WGS sequence"/>
</dbReference>
<evidence type="ECO:0000256" key="13">
    <source>
        <dbReference type="ARBA" id="ARBA00022824"/>
    </source>
</evidence>
<feature type="domain" description="COPA/B TPR" evidence="28">
    <location>
        <begin position="622"/>
        <end position="776"/>
    </location>
</feature>
<dbReference type="PANTHER" id="PTHR11226">
    <property type="entry name" value="UDP-GLUCOSE GLYCOPROTEIN:GLUCOSYLTRANSFERASE"/>
    <property type="match status" value="1"/>
</dbReference>
<evidence type="ECO:0000256" key="3">
    <source>
        <dbReference type="ARBA" id="ARBA00004319"/>
    </source>
</evidence>
<keyword evidence="7" id="KW-0813">Transport</keyword>
<dbReference type="PANTHER" id="PTHR11226:SF0">
    <property type="entry name" value="UDP-GLUCOSE:GLYCOPROTEIN GLUCOSYLTRANSFERASE"/>
    <property type="match status" value="1"/>
</dbReference>
<dbReference type="GO" id="GO:0018279">
    <property type="term" value="P:protein N-linked glycosylation via asparagine"/>
    <property type="evidence" value="ECO:0007669"/>
    <property type="project" value="TreeGrafter"/>
</dbReference>
<dbReference type="EMBL" id="JAGHQL010000061">
    <property type="protein sequence ID" value="KAH0542104.1"/>
    <property type="molecule type" value="Genomic_DNA"/>
</dbReference>
<comment type="similarity">
    <text evidence="6">Belongs to the glycosyltransferase 8 family.</text>
</comment>
<evidence type="ECO:0000259" key="23">
    <source>
        <dbReference type="Pfam" id="PF18400"/>
    </source>
</evidence>
<dbReference type="InterPro" id="IPR040693">
    <property type="entry name" value="UGGT_TRXL_1"/>
</dbReference>
<feature type="compositionally biased region" description="Polar residues" evidence="20">
    <location>
        <begin position="2651"/>
        <end position="2664"/>
    </location>
</feature>
<evidence type="ECO:0000313" key="29">
    <source>
        <dbReference type="EMBL" id="KAH0542104.1"/>
    </source>
</evidence>
<evidence type="ECO:0000256" key="15">
    <source>
        <dbReference type="ARBA" id="ARBA00022927"/>
    </source>
</evidence>
<dbReference type="InterPro" id="IPR056176">
    <property type="entry name" value="TPR_COPA_B"/>
</dbReference>
<dbReference type="GO" id="GO:0030126">
    <property type="term" value="C:COPI vesicle coat"/>
    <property type="evidence" value="ECO:0007669"/>
    <property type="project" value="InterPro"/>
</dbReference>
<keyword evidence="8" id="KW-0963">Cytoplasm</keyword>
<name>A0A9P8IAZ7_9PEZI</name>
<evidence type="ECO:0000256" key="18">
    <source>
        <dbReference type="ARBA" id="ARBA00023180"/>
    </source>
</evidence>
<sequence length="2694" mass="302467">MQSSPNMLTKFESKSSRAKGIAFHPKRPWILVSLHSSTIQLWDYRMGTLIDRFEEHDGPVRGIDFHKTQPLFVSGGDDYKIKVWSYQTRRCLFTLNGHLDYVRTVVFHHELPWILSSSDDQTIRIWNWQNRSLICTMTGHNHYTMCAQFHPKEDLIVSASLDQSVRVWDISGLRKKHSAPTSMTFEDQMSRANPNQADMFGNTDAVVKFVLEGHDRGVNWVAFHPTLPLIVSAGDDRLVKLWRMSDTKAWEVDTCRGHFQNASACLFHPHQDLILSVGEDKTIRVWDLNKRTSVQSFKRENDRFWVIAAHPEINLFAAGHDNGVMVFKLERERPASAVHQNQLFFISKEKHVRSYDFQKNLESPSMLSLKKLGSPWVPPRTLSYNPAERAILVTSSADSGIYELISLPRDASGAVEPTDMKRGQGNSAIFVARNRFAVFNQAIQQIDIKDLSNSTTKTIKPPPGTVDIYFGGTGCLLIITPTSVILYDIQQKKNIAELAVNGVKYVVWSNDGLYAALLSKHNVMIVTKALEQVSTLHETIRIKSATWDDAGVLLYSTLNHIKYTLLNGDNGIVRTLGQTVYLVRVKAQSVYCLDRAAKPKVLTIDPTEYRFKLALVKRNYEEMLQIIKTSSLVGQSIISYLQKKGYPEIALQFVQDPQTRFELAIECGNLDVAVDMAKQLDRPKLWARLGTEALAQGNHQTVEMSYQKLRSFDKLSFLYLATGDKEKLARMAKIAEHRGDFTARFQNSLYLGDIEDRIQMFKEVDQYPLAYLTAKSNGLTEECEAILEASGLTEDQLSVPSMGTPLRPPKPIVPTFQSNWPVKAASHSFFEKALLDQVEGLSLEDGTDPASNSLGFKEAADGDGAGGKRNGHLEEEEEEEAAGWDMGDDVGVEADSDFVNAESAETGSGSSEAELWARNSPLAADHVAGGSFDTAMQLLNRQVGAVNFKPLKPRFLEIYQSSKTYLPASAGLPPLVNYVRRTVDEVDSRKILPIIPRDLESIASGELQSGYSAMRHNNLEEGVKIFKRILHTLLVNAVSTKQELEEATKIISTATEYIIAMSIELERRRLADQGPANLKRILELSAYFTIPKLELAHRQLALVSAMNLAYKNKNLASALGFANRILANGGPSNKMLENARRMKAICERDPHDVIDIEFDQFAEFDICAASYTPIYRGSRVETCPYTGAMYHAKYKGTVCTMRVPALVWGLAGTLLFSTPLLVQCSSASPAVTVELKASFNSPPYLVELLETAAEENETSYFPLLDRIAEGYFSKAKTDEELYNAFLQLLQEDRHITDAETLSSFQFALSIHSSAPRIEAHYQFYNTSVVPSLGTTYDPECPVWHQIHGLQHCEPGIPYAPDTSNKITIKNLPFDRILGNPLQELGSHIILYADINSPSFGDIYMSMAHKAKEGSINYRVRYRPSTVSSGQHLTVAGYGVELALKRTDYIVIDDRDAEKPEKEKENGSPANTEAGFNEEEIADLKPLSMTELAQLGLKASSFILSSGDPFGSLIRLVQDFPKHSSAIAAHNITQNFLTELRGNRELQLPGGLNALWINGVQLDNRQIDAFTLLEHLRHERKLVNALKDLGLSGKESVKILSYPTVAESKLSDEPQRYDFRDEIEGGNIIIWMNDIEKDKRYRDWSGSLETLLQRVYPGSLPPARRDIHNLVIPLDFSDLADIELVVETLQTFVHRKIPVRFGLVPLLKSESSKQQAKVAYHLLDTYGISAVLVHLEAILKGRKLPFPDESSFASAVKDRKLRKGSTALALKNVLLSEELDKRLGSAGRYINRLGAASKVPPIFINGVALPRDEIVEYIFEEDTWIPGFFLSQSMAQRNSLIIPEDENSVQILDIGKSILENGELYLNLPKIAIGPESVKENWAHMVVIGDFDVEGGHQLLHEAIQARKEDLDIELVLLHNPQDSRNTPTLSAVLRGLQHVDYFDSPNKFEELLKTTTPPVSPGEGSADGSEFWNSAQAFAKDLGFSAGQKGLVVNGRVIGPIPETLNFGRDDFKQLLEYERAKRSRPAFVATSALGISNKLDCPLTAATLSSLVALSTMSDVPEGIFESPSTLRTTAFEQWDDTYTTIQTGNSDTAVIQIVVIVDPASELAQRWVPILKVLSEINGVHLKLFLNPREILQELPVKRFYRYILDARPAFEEDGSLRRSQARFTGIPGEALLTVGLDVPPSWLVAPKECIYDLDNIKLNSLKDRLRGSGVEAVYELEHILIEGHSREAGTGQAPRGAQLVLGTEKTPHHADTIVMANLGYFQFKANPGYWKISLEKGRSQEIFNIDSAGTKGYRPKSGDESPEIELMSFQGKTLFPRLSRKPGRENDDVLEDKPTSGSAMDYLLKGLKLAEDMLSSVGLSKRKQNADINIFSVASGHLYERMLNIMMVSVMKHTEHSVKFWFIEQFLSPSFKDFIPVLSEQYGFDYEMVTYKWPHWLRGQKEKQREIWGYKILFLDVLFPLSLDKVIFVDADQIVRTDMYELVSLDLNGAPYGFTPMCDSRAEMEGFRFWKQGYWKNFLRGLPYHISALYVVDLKRFRQIAAGDRLRQQYHTLSADPNSLSNLDQDLPNHMQVQLPIYSLPQNWLWCETWCSDESLKDAKTIDLCNNPMTKEPKLDRARRQVPEWNEYDNEIAALGKRRKGLENNGQAPVEQESSIPVTAGREETEAARNTKSRSLDENEGRKKDEL</sequence>
<keyword evidence="11" id="KW-0732">Signal</keyword>
<dbReference type="Gene3D" id="1.25.40.470">
    <property type="match status" value="1"/>
</dbReference>
<feature type="repeat" description="WD" evidence="19">
    <location>
        <begin position="211"/>
        <end position="252"/>
    </location>
</feature>
<dbReference type="InterPro" id="IPR040497">
    <property type="entry name" value="Glyco_transf_24"/>
</dbReference>
<feature type="compositionally biased region" description="Basic and acidic residues" evidence="20">
    <location>
        <begin position="2668"/>
        <end position="2694"/>
    </location>
</feature>
<accession>A0A9P8IAZ7</accession>
<keyword evidence="14" id="KW-0931">ER-Golgi transport</keyword>
<evidence type="ECO:0000259" key="25">
    <source>
        <dbReference type="Pfam" id="PF18402"/>
    </source>
</evidence>
<dbReference type="Pfam" id="PF18404">
    <property type="entry name" value="Glyco_transf_24"/>
    <property type="match status" value="1"/>
</dbReference>
<dbReference type="FunFam" id="1.25.40.470:FF:000002">
    <property type="entry name" value="Coatomer subunit alpha"/>
    <property type="match status" value="1"/>
</dbReference>
<dbReference type="PROSITE" id="PS50294">
    <property type="entry name" value="WD_REPEATS_REGION"/>
    <property type="match status" value="5"/>
</dbReference>
<gene>
    <name evidence="29" type="ORF">FGG08_003484</name>
</gene>
<dbReference type="InterPro" id="IPR015943">
    <property type="entry name" value="WD40/YVTN_repeat-like_dom_sf"/>
</dbReference>
<organism evidence="29 30">
    <name type="scientific">Glutinoglossum americanum</name>
    <dbReference type="NCBI Taxonomy" id="1670608"/>
    <lineage>
        <taxon>Eukaryota</taxon>
        <taxon>Fungi</taxon>
        <taxon>Dikarya</taxon>
        <taxon>Ascomycota</taxon>
        <taxon>Pezizomycotina</taxon>
        <taxon>Geoglossomycetes</taxon>
        <taxon>Geoglossales</taxon>
        <taxon>Geoglossaceae</taxon>
        <taxon>Glutinoglossum</taxon>
    </lineage>
</organism>
<dbReference type="GO" id="GO:0051082">
    <property type="term" value="F:unfolded protein binding"/>
    <property type="evidence" value="ECO:0007669"/>
    <property type="project" value="TreeGrafter"/>
</dbReference>
<dbReference type="Gene3D" id="3.90.550.10">
    <property type="entry name" value="Spore Coat Polysaccharide Biosynthesis Protein SpsA, Chain A"/>
    <property type="match status" value="1"/>
</dbReference>
<dbReference type="InterPro" id="IPR047312">
    <property type="entry name" value="Coatomer_alpha_WD-assoc_reg"/>
</dbReference>
<evidence type="ECO:0000256" key="14">
    <source>
        <dbReference type="ARBA" id="ARBA00022892"/>
    </source>
</evidence>
<evidence type="ECO:0000256" key="10">
    <source>
        <dbReference type="ARBA" id="ARBA00022679"/>
    </source>
</evidence>
<feature type="region of interest" description="Disordered" evidence="20">
    <location>
        <begin position="845"/>
        <end position="890"/>
    </location>
</feature>
<dbReference type="InterPro" id="IPR036322">
    <property type="entry name" value="WD40_repeat_dom_sf"/>
</dbReference>
<dbReference type="GO" id="GO:0006886">
    <property type="term" value="P:intracellular protein transport"/>
    <property type="evidence" value="ECO:0007669"/>
    <property type="project" value="InterPro"/>
</dbReference>
<keyword evidence="17" id="KW-0472">Membrane</keyword>
<feature type="domain" description="UGGT thioredoxin-like" evidence="23">
    <location>
        <begin position="1241"/>
        <end position="1427"/>
    </location>
</feature>
<dbReference type="InterPro" id="IPR009448">
    <property type="entry name" value="UDP-g_GGtrans"/>
</dbReference>
<evidence type="ECO:0000256" key="5">
    <source>
        <dbReference type="ARBA" id="ARBA00004922"/>
    </source>
</evidence>
<keyword evidence="13" id="KW-0256">Endoplasmic reticulum</keyword>
<evidence type="ECO:0000259" key="27">
    <source>
        <dbReference type="Pfam" id="PF18404"/>
    </source>
</evidence>
<dbReference type="InterPro" id="IPR040694">
    <property type="entry name" value="UGGT_TRXL_2"/>
</dbReference>
<evidence type="ECO:0000256" key="9">
    <source>
        <dbReference type="ARBA" id="ARBA00022574"/>
    </source>
</evidence>
<keyword evidence="12" id="KW-0677">Repeat</keyword>
<feature type="repeat" description="WD" evidence="19">
    <location>
        <begin position="255"/>
        <end position="296"/>
    </location>
</feature>
<dbReference type="InterPro" id="IPR040692">
    <property type="entry name" value="UGGT_TRXL_3"/>
</dbReference>
<keyword evidence="16" id="KW-0333">Golgi apparatus</keyword>
<evidence type="ECO:0000256" key="12">
    <source>
        <dbReference type="ARBA" id="ARBA00022737"/>
    </source>
</evidence>
<evidence type="ECO:0000256" key="17">
    <source>
        <dbReference type="ARBA" id="ARBA00023136"/>
    </source>
</evidence>
<keyword evidence="9 19" id="KW-0853">WD repeat</keyword>
<dbReference type="Pfam" id="PF18400">
    <property type="entry name" value="Thioredoxin_12"/>
    <property type="match status" value="1"/>
</dbReference>
<reference evidence="29" key="1">
    <citation type="submission" date="2021-03" db="EMBL/GenBank/DDBJ databases">
        <title>Comparative genomics and phylogenomic investigation of the class Geoglossomycetes provide insights into ecological specialization and systematics.</title>
        <authorList>
            <person name="Melie T."/>
            <person name="Pirro S."/>
            <person name="Miller A.N."/>
            <person name="Quandt A."/>
        </authorList>
    </citation>
    <scope>NUCLEOTIDE SEQUENCE</scope>
    <source>
        <strain evidence="29">GBOQ0MN5Z8</strain>
    </source>
</reference>
<proteinExistence type="inferred from homology"/>
<dbReference type="Pfam" id="PF18401">
    <property type="entry name" value="Thioredoxin_13"/>
    <property type="match status" value="1"/>
</dbReference>
<feature type="region of interest" description="Disordered" evidence="20">
    <location>
        <begin position="2643"/>
        <end position="2694"/>
    </location>
</feature>
<evidence type="ECO:0000256" key="7">
    <source>
        <dbReference type="ARBA" id="ARBA00022448"/>
    </source>
</evidence>
<evidence type="ECO:0000313" key="30">
    <source>
        <dbReference type="Proteomes" id="UP000698800"/>
    </source>
</evidence>
<evidence type="ECO:0000256" key="16">
    <source>
        <dbReference type="ARBA" id="ARBA00023034"/>
    </source>
</evidence>
<dbReference type="Pfam" id="PF18402">
    <property type="entry name" value="Thioredoxin_14"/>
    <property type="match status" value="1"/>
</dbReference>
<comment type="subcellular location">
    <subcellularLocation>
        <location evidence="4">Cytoplasm</location>
    </subcellularLocation>
    <subcellularLocation>
        <location evidence="3">Endoplasmic reticulum lumen</location>
    </subcellularLocation>
    <subcellularLocation>
        <location evidence="2">Golgi apparatus membrane</location>
        <topology evidence="2">Peripheral membrane protein</topology>
        <orientation evidence="2">Cytoplasmic side</orientation>
    </subcellularLocation>
</comment>
<dbReference type="GO" id="GO:0036503">
    <property type="term" value="P:ERAD pathway"/>
    <property type="evidence" value="ECO:0007669"/>
    <property type="project" value="TreeGrafter"/>
</dbReference>
<evidence type="ECO:0000256" key="11">
    <source>
        <dbReference type="ARBA" id="ARBA00022729"/>
    </source>
</evidence>
<feature type="repeat" description="WD" evidence="19">
    <location>
        <begin position="53"/>
        <end position="94"/>
    </location>
</feature>
<protein>
    <recommendedName>
        <fullName evidence="31">Coatomer subunit alpha</fullName>
    </recommendedName>
</protein>
<evidence type="ECO:0000256" key="4">
    <source>
        <dbReference type="ARBA" id="ARBA00004496"/>
    </source>
</evidence>
<evidence type="ECO:0008006" key="31">
    <source>
        <dbReference type="Google" id="ProtNLM"/>
    </source>
</evidence>
<feature type="repeat" description="WD" evidence="19">
    <location>
        <begin position="137"/>
        <end position="178"/>
    </location>
</feature>
<evidence type="ECO:0000256" key="6">
    <source>
        <dbReference type="ARBA" id="ARBA00006351"/>
    </source>
</evidence>
<dbReference type="OrthoDB" id="27683at2759"/>
<dbReference type="Pfam" id="PF06957">
    <property type="entry name" value="COPI_C"/>
    <property type="match status" value="1"/>
</dbReference>
<dbReference type="GO" id="GO:0016192">
    <property type="term" value="P:vesicle-mediated transport"/>
    <property type="evidence" value="ECO:0007669"/>
    <property type="project" value="UniProtKB-KW"/>
</dbReference>
<comment type="caution">
    <text evidence="29">The sequence shown here is derived from an EMBL/GenBank/DDBJ whole genome shotgun (WGS) entry which is preliminary data.</text>
</comment>
<keyword evidence="15" id="KW-0653">Protein transport</keyword>
<dbReference type="InterPro" id="IPR029044">
    <property type="entry name" value="Nucleotide-diphossugar_trans"/>
</dbReference>
<dbReference type="GO" id="GO:0003980">
    <property type="term" value="F:UDP-glucose:glycoprotein glucosyltransferase activity"/>
    <property type="evidence" value="ECO:0007669"/>
    <property type="project" value="InterPro"/>
</dbReference>
<dbReference type="Pfam" id="PF00400">
    <property type="entry name" value="WD40"/>
    <property type="match status" value="5"/>
</dbReference>
<dbReference type="PRINTS" id="PR00320">
    <property type="entry name" value="GPROTEINBRPT"/>
</dbReference>
<dbReference type="CDD" id="cd22948">
    <property type="entry name" value="Coatomer_WDAD_alpha"/>
    <property type="match status" value="1"/>
</dbReference>
<evidence type="ECO:0000259" key="21">
    <source>
        <dbReference type="Pfam" id="PF04053"/>
    </source>
</evidence>
<feature type="domain" description="COPA/B second beta-propeller" evidence="21">
    <location>
        <begin position="349"/>
        <end position="594"/>
    </location>
</feature>
<keyword evidence="18" id="KW-0325">Glycoprotein</keyword>
<dbReference type="GO" id="GO:0005198">
    <property type="term" value="F:structural molecule activity"/>
    <property type="evidence" value="ECO:0007669"/>
    <property type="project" value="InterPro"/>
</dbReference>
<comment type="pathway">
    <text evidence="5">Protein modification; protein glycosylation.</text>
</comment>
<dbReference type="Pfam" id="PF04053">
    <property type="entry name" value="B-prop_COPA_B_2nd"/>
    <property type="match status" value="1"/>
</dbReference>
<comment type="cofactor">
    <cofactor evidence="1">
        <name>Ca(2+)</name>
        <dbReference type="ChEBI" id="CHEBI:29108"/>
    </cofactor>
</comment>
<evidence type="ECO:0000256" key="2">
    <source>
        <dbReference type="ARBA" id="ARBA00004255"/>
    </source>
</evidence>
<dbReference type="SUPFAM" id="SSF50978">
    <property type="entry name" value="WD40 repeat-like"/>
    <property type="match status" value="2"/>
</dbReference>
<dbReference type="InterPro" id="IPR020472">
    <property type="entry name" value="WD40_PAC1"/>
</dbReference>
<dbReference type="InterPro" id="IPR001680">
    <property type="entry name" value="WD40_rpt"/>
</dbReference>
<dbReference type="SMART" id="SM00320">
    <property type="entry name" value="WD40"/>
    <property type="match status" value="7"/>
</dbReference>
<dbReference type="GO" id="GO:0005788">
    <property type="term" value="C:endoplasmic reticulum lumen"/>
    <property type="evidence" value="ECO:0007669"/>
    <property type="project" value="UniProtKB-SubCell"/>
</dbReference>
<dbReference type="Pfam" id="PF06427">
    <property type="entry name" value="UDP-g_GGTase"/>
    <property type="match status" value="1"/>
</dbReference>
<dbReference type="Pfam" id="PF18403">
    <property type="entry name" value="Thioredoxin_15"/>
    <property type="match status" value="1"/>
</dbReference>
<evidence type="ECO:0000256" key="19">
    <source>
        <dbReference type="PROSITE-ProRule" id="PRU00221"/>
    </source>
</evidence>
<dbReference type="CDD" id="cd00200">
    <property type="entry name" value="WD40"/>
    <property type="match status" value="1"/>
</dbReference>
<dbReference type="InterPro" id="IPR010714">
    <property type="entry name" value="Coatomer_asu_C"/>
</dbReference>
<dbReference type="PROSITE" id="PS00678">
    <property type="entry name" value="WD_REPEATS_1"/>
    <property type="match status" value="2"/>
</dbReference>
<dbReference type="FunFam" id="2.130.10.10:FF:000022">
    <property type="entry name" value="Coatomer subunit alpha"/>
    <property type="match status" value="1"/>
</dbReference>
<dbReference type="Gene3D" id="2.130.10.10">
    <property type="entry name" value="YVTN repeat-like/Quinoprotein amine dehydrogenase"/>
    <property type="match status" value="1"/>
</dbReference>
<feature type="domain" description="Glucosyltransferase 24 catalytic" evidence="27">
    <location>
        <begin position="2375"/>
        <end position="2641"/>
    </location>
</feature>
<keyword evidence="30" id="KW-1185">Reference proteome</keyword>
<evidence type="ECO:0000259" key="26">
    <source>
        <dbReference type="Pfam" id="PF18403"/>
    </source>
</evidence>
<dbReference type="InterPro" id="IPR019775">
    <property type="entry name" value="WD40_repeat_CS"/>
</dbReference>
<evidence type="ECO:0000256" key="20">
    <source>
        <dbReference type="SAM" id="MobiDB-lite"/>
    </source>
</evidence>
<dbReference type="InterPro" id="IPR006692">
    <property type="entry name" value="Beta-prop_COPA/B_2nd"/>
</dbReference>
<evidence type="ECO:0000259" key="22">
    <source>
        <dbReference type="Pfam" id="PF06957"/>
    </source>
</evidence>
<evidence type="ECO:0000259" key="24">
    <source>
        <dbReference type="Pfam" id="PF18401"/>
    </source>
</evidence>
<dbReference type="InterPro" id="IPR040525">
    <property type="entry name" value="UGGT_TRXL_4"/>
</dbReference>
<evidence type="ECO:0000259" key="28">
    <source>
        <dbReference type="Pfam" id="PF23953"/>
    </source>
</evidence>
<evidence type="ECO:0000256" key="8">
    <source>
        <dbReference type="ARBA" id="ARBA00022490"/>
    </source>
</evidence>
<dbReference type="Pfam" id="PF23953">
    <property type="entry name" value="TPR_COPA_B"/>
    <property type="match status" value="1"/>
</dbReference>
<dbReference type="CDD" id="cd06432">
    <property type="entry name" value="GT8_HUGT1_C_like"/>
    <property type="match status" value="1"/>
</dbReference>
<feature type="domain" description="UGGT thioredoxin-like" evidence="25">
    <location>
        <begin position="1616"/>
        <end position="1817"/>
    </location>
</feature>
<feature type="domain" description="UDP-glucose:glycoprotein glucosyltransferase thioredoxin-like" evidence="26">
    <location>
        <begin position="1860"/>
        <end position="2054"/>
    </location>
</feature>
<dbReference type="FunFam" id="3.90.550.10:FF:000065">
    <property type="entry name" value="UDP-glucose:glycoprotein glucosyltransferase, putative"/>
    <property type="match status" value="1"/>
</dbReference>
<keyword evidence="10" id="KW-0808">Transferase</keyword>
<dbReference type="SUPFAM" id="SSF53448">
    <property type="entry name" value="Nucleotide-diphospho-sugar transferases"/>
    <property type="match status" value="1"/>
</dbReference>
<feature type="repeat" description="WD" evidence="19">
    <location>
        <begin position="95"/>
        <end position="136"/>
    </location>
</feature>
<feature type="domain" description="Coatomer alpha subunit C-terminal" evidence="22">
    <location>
        <begin position="829"/>
        <end position="1201"/>
    </location>
</feature>